<dbReference type="InterPro" id="IPR027413">
    <property type="entry name" value="GROEL-like_equatorial_sf"/>
</dbReference>
<dbReference type="KEGG" id="vg:5176674"/>
<feature type="binding site" evidence="8">
    <location>
        <position position="51"/>
    </location>
    <ligand>
        <name>Mg(2+)</name>
        <dbReference type="ChEBI" id="CHEBI:18420"/>
        <label>1</label>
    </ligand>
</feature>
<feature type="binding site" evidence="9">
    <location>
        <position position="430"/>
    </location>
    <ligand>
        <name>ATP</name>
        <dbReference type="ChEBI" id="CHEBI:30616"/>
        <label>2</label>
    </ligand>
</feature>
<reference evidence="8 9" key="5">
    <citation type="journal article" date="2020" name="PLoS ONE">
        <title>Structure and conformational cycle of a bacteriophage-encoded chaperonin.</title>
        <authorList>
            <person name="Bracher A."/>
            <person name="Paul S.S."/>
            <person name="Wang H."/>
            <person name="Wischnewski N."/>
            <person name="Hartl F.U."/>
            <person name="Hayer-Hartl M."/>
        </authorList>
    </citation>
    <scope>STRUCTURE BY ELECTRON MICROSCOPY (3.45 ANGSTROMS) IN COMPLEX WITH ADP; ATP AND MG(2+)</scope>
</reference>
<feature type="binding site" evidence="9">
    <location>
        <position position="90"/>
    </location>
    <ligand>
        <name>ATP</name>
        <dbReference type="ChEBI" id="CHEBI:30616"/>
        <label>2</label>
    </ligand>
</feature>
<feature type="binding site" evidence="9 10">
    <location>
        <position position="87"/>
    </location>
    <ligand>
        <name>ADP</name>
        <dbReference type="ChEBI" id="CHEBI:456216"/>
    </ligand>
</feature>
<comment type="similarity">
    <text evidence="2">Belongs to the TCP-1 chaperonin family.</text>
</comment>
<dbReference type="EMDB" id="EMD-6492"/>
<dbReference type="Pfam" id="PF00118">
    <property type="entry name" value="Cpn60_TCP1"/>
    <property type="match status" value="1"/>
</dbReference>
<dbReference type="SMR" id="Q2Z0T5"/>
<dbReference type="PDBsum" id="6TMX"/>
<dbReference type="PDBsum" id="6TMT"/>
<reference evidence="6 7" key="3">
    <citation type="journal article" date="2004" name="Bioinformatics">
        <title>PHIRE, a deterministic approach to reveal regulatory elements in bacteriophage genomes.</title>
        <authorList>
            <person name="Lavigne R."/>
            <person name="Sun W.D."/>
            <person name="Volckaert G."/>
        </authorList>
    </citation>
    <scope>NUCLEOTIDE SEQUENCE [LARGE SCALE GENOMIC DNA]</scope>
</reference>
<keyword evidence="3 8" id="KW-0547">Nucleotide-binding</keyword>
<dbReference type="InterPro" id="IPR001844">
    <property type="entry name" value="Cpn60/GroEL"/>
</dbReference>
<feature type="binding site" evidence="9 10">
    <location>
        <position position="32"/>
    </location>
    <ligand>
        <name>ADP</name>
        <dbReference type="ChEBI" id="CHEBI:456216"/>
    </ligand>
</feature>
<feature type="binding site" evidence="8 9">
    <location>
        <position position="521"/>
    </location>
    <ligand>
        <name>ATP</name>
        <dbReference type="ChEBI" id="CHEBI:30616"/>
        <label>1</label>
    </ligand>
</feature>
<dbReference type="SUPFAM" id="SSF52029">
    <property type="entry name" value="GroEL apical domain-like"/>
    <property type="match status" value="1"/>
</dbReference>
<feature type="binding site" evidence="9">
    <location>
        <position position="87"/>
    </location>
    <ligand>
        <name>ATP</name>
        <dbReference type="ChEBI" id="CHEBI:30616"/>
        <label>2</label>
    </ligand>
</feature>
<evidence type="ECO:0000256" key="2">
    <source>
        <dbReference type="ARBA" id="ARBA00008020"/>
    </source>
</evidence>
<keyword evidence="7" id="KW-1185">Reference proteome</keyword>
<feature type="binding site" evidence="9">
    <location>
        <position position="52"/>
    </location>
    <ligand>
        <name>ATP</name>
        <dbReference type="ChEBI" id="CHEBI:30616"/>
        <label>2</label>
    </ligand>
</feature>
<feature type="binding site" evidence="9">
    <location>
        <position position="89"/>
    </location>
    <ligand>
        <name>ATP</name>
        <dbReference type="ChEBI" id="CHEBI:30616"/>
        <label>2</label>
    </ligand>
</feature>
<dbReference type="EMBL" id="AJ697969">
    <property type="protein sequence ID" value="CAG27240.1"/>
    <property type="molecule type" value="Genomic_DNA"/>
</dbReference>
<feature type="binding site" evidence="8 9">
    <location>
        <position position="87"/>
    </location>
    <ligand>
        <name>ATP</name>
        <dbReference type="ChEBI" id="CHEBI:30616"/>
        <label>1</label>
    </ligand>
</feature>
<feature type="binding site" evidence="8">
    <location>
        <position position="88"/>
    </location>
    <ligand>
        <name>ATP</name>
        <dbReference type="ChEBI" id="CHEBI:30616"/>
        <label>1</label>
    </ligand>
</feature>
<feature type="binding site" evidence="10">
    <location>
        <position position="429"/>
    </location>
    <ligand>
        <name>ADP</name>
        <dbReference type="ChEBI" id="CHEBI:456216"/>
    </ligand>
</feature>
<dbReference type="Gene3D" id="3.50.7.10">
    <property type="entry name" value="GroEL"/>
    <property type="match status" value="1"/>
</dbReference>
<evidence type="ECO:0000256" key="1">
    <source>
        <dbReference type="ARBA" id="ARBA00006607"/>
    </source>
</evidence>
<feature type="binding site" evidence="8">
    <location>
        <position position="474"/>
    </location>
    <ligand>
        <name>ATP</name>
        <dbReference type="ChEBI" id="CHEBI:30616"/>
        <label>1</label>
    </ligand>
</feature>
<dbReference type="PDB" id="6TMV">
    <property type="method" value="EM"/>
    <property type="resolution" value="3.45 A"/>
    <property type="chains" value="A/B/C/D/E/F/G/H/I/J/K/L/M/N=1-558"/>
</dbReference>
<organism evidence="6 7">
    <name type="scientific">Pseudomonas phage EL</name>
    <dbReference type="NCBI Taxonomy" id="273133"/>
    <lineage>
        <taxon>Viruses</taxon>
        <taxon>Duplodnaviria</taxon>
        <taxon>Heunggongvirae</taxon>
        <taxon>Uroviricota</taxon>
        <taxon>Caudoviricetes</taxon>
        <taxon>Chimalliviridae</taxon>
        <taxon>Elvirus</taxon>
        <taxon>Elvirus EL</taxon>
    </lineage>
</organism>
<dbReference type="PANTHER" id="PTHR45633">
    <property type="entry name" value="60 KDA HEAT SHOCK PROTEIN, MITOCHONDRIAL"/>
    <property type="match status" value="1"/>
</dbReference>
<dbReference type="PRINTS" id="PR00304">
    <property type="entry name" value="TCOMPLEXTCP1"/>
</dbReference>
<evidence type="ECO:0007829" key="9">
    <source>
        <dbReference type="PDB" id="6TMU"/>
    </source>
</evidence>
<accession>Q2Z0T5</accession>
<keyword evidence="8 9" id="KW-0002">3D-structure</keyword>
<reference evidence="6 7" key="4">
    <citation type="journal article" date="2005" name="J. Mol. Biol.">
        <title>Genome comparison of Pseudomonas aeruginosa large phages.</title>
        <authorList>
            <person name="Hertveldt K."/>
            <person name="Lavigne R."/>
            <person name="Pleteneva E."/>
            <person name="Sernova N."/>
            <person name="Kurochkina L."/>
            <person name="Korchevskii R."/>
            <person name="Robben J."/>
            <person name="Mesyanzhinov V."/>
            <person name="Krylov V.N."/>
            <person name="Volckaert G."/>
        </authorList>
    </citation>
    <scope>NUCLEOTIDE SEQUENCE</scope>
</reference>
<dbReference type="EMDB" id="EMD-10528"/>
<dbReference type="InterPro" id="IPR017998">
    <property type="entry name" value="Chaperone_TCP-1"/>
</dbReference>
<name>Q2Z0T5_9CAUD</name>
<feature type="binding site" evidence="8 9">
    <location>
        <position position="89"/>
    </location>
    <ligand>
        <name>ATP</name>
        <dbReference type="ChEBI" id="CHEBI:30616"/>
        <label>1</label>
    </ligand>
</feature>
<feature type="binding site" evidence="9">
    <location>
        <position position="32"/>
    </location>
    <ligand>
        <name>ATP</name>
        <dbReference type="ChEBI" id="CHEBI:30616"/>
        <label>2</label>
    </ligand>
</feature>
<feature type="binding site" evidence="9">
    <location>
        <position position="521"/>
    </location>
    <ligand>
        <name>ATP</name>
        <dbReference type="ChEBI" id="CHEBI:30616"/>
        <label>2</label>
    </ligand>
</feature>
<dbReference type="EMDB" id="EMD-10530"/>
<comment type="interaction">
    <interactant intactId="EBI-16202358">
        <id>Q2Z0T5</id>
    </interactant>
    <interactant intactId="EBI-16202358">
        <id>Q2Z0T5</id>
        <label>-</label>
    </interactant>
    <organismsDiffer>false</organismsDiffer>
    <experiments>6</experiments>
</comment>
<evidence type="ECO:0000313" key="6">
    <source>
        <dbReference type="EMBL" id="CAG27240.1"/>
    </source>
</evidence>
<dbReference type="GO" id="GO:0140662">
    <property type="term" value="F:ATP-dependent protein folding chaperone"/>
    <property type="evidence" value="ECO:0007669"/>
    <property type="project" value="InterPro"/>
</dbReference>
<reference evidence="6 7" key="1">
    <citation type="journal article" date="2002" name="Genetika">
        <title>Phenogenetic characterization of a group of giant Phi KZ-like bacteriophages of Pseudomonas aeruginosa].</title>
        <authorList>
            <person name="Burkal'tseva M.V."/>
            <person name="Krylov V.N."/>
            <person name="Pleteneva E.A."/>
            <person name="Shaburova O.V."/>
            <person name="Krylov S.V."/>
            <person name="Volckaert G."/>
            <person name="Sykilinda N.N."/>
            <person name="Kurochkina L.P."/>
            <person name="Mesyanzhinov V.V."/>
        </authorList>
    </citation>
    <scope>NUCLEOTIDE SEQUENCE [LARGE SCALE GENOMIC DNA]</scope>
</reference>
<dbReference type="InterPro" id="IPR002423">
    <property type="entry name" value="Cpn60/GroEL/TCP-1"/>
</dbReference>
<feature type="binding site" evidence="8">
    <location>
        <position position="412"/>
    </location>
    <ligand>
        <name>Mg(2+)</name>
        <dbReference type="ChEBI" id="CHEBI:18420"/>
        <label>1</label>
    </ligand>
</feature>
<dbReference type="PDB" id="6TMW">
    <property type="method" value="EM"/>
    <property type="resolution" value="5.91 A"/>
    <property type="chains" value="A/B/C/D/E/F/G/H/I/J/K/L/M/N=1-558"/>
</dbReference>
<dbReference type="PDBsum" id="6TMV"/>
<feature type="binding site" evidence="9 10">
    <location>
        <position position="505"/>
    </location>
    <ligand>
        <name>ADP</name>
        <dbReference type="ChEBI" id="CHEBI:456216"/>
    </ligand>
</feature>
<feature type="binding site" evidence="8 9">
    <location>
        <position position="506"/>
    </location>
    <ligand>
        <name>ATP</name>
        <dbReference type="ChEBI" id="CHEBI:30616"/>
        <label>1</label>
    </ligand>
</feature>
<feature type="binding site" evidence="8">
    <location>
        <position position="53"/>
    </location>
    <ligand>
        <name>ATP</name>
        <dbReference type="ChEBI" id="CHEBI:30616"/>
        <label>1</label>
    </ligand>
</feature>
<feature type="binding site" evidence="8 9">
    <location>
        <position position="429"/>
    </location>
    <ligand>
        <name>ATP</name>
        <dbReference type="ChEBI" id="CHEBI:30616"/>
        <label>1</label>
    </ligand>
</feature>
<feature type="binding site" evidence="8 9">
    <location>
        <position position="505"/>
    </location>
    <ligand>
        <name>ATP</name>
        <dbReference type="ChEBI" id="CHEBI:30616"/>
        <label>1</label>
    </ligand>
</feature>
<feature type="binding site" evidence="9 10">
    <location>
        <position position="89"/>
    </location>
    <ligand>
        <name>ADP</name>
        <dbReference type="ChEBI" id="CHEBI:456216"/>
    </ligand>
</feature>
<dbReference type="InterPro" id="IPR027409">
    <property type="entry name" value="GroEL-like_apical_dom_sf"/>
</dbReference>
<evidence type="ECO:0000256" key="5">
    <source>
        <dbReference type="ARBA" id="ARBA00023186"/>
    </source>
</evidence>
<protein>
    <submittedName>
        <fullName evidence="6">Putative GroEL-like chaperonine protein</fullName>
    </submittedName>
</protein>
<dbReference type="DIP" id="DIP-61900N"/>
<dbReference type="EMDB" id="EMD-10529"/>
<feature type="binding site" evidence="8 9">
    <location>
        <position position="90"/>
    </location>
    <ligand>
        <name>ATP</name>
        <dbReference type="ChEBI" id="CHEBI:30616"/>
        <label>1</label>
    </ligand>
</feature>
<sequence length="558" mass="61681">MSQTLLVHGKDAQGIIKQVLSEVYDAVTSTMGPNGQLVMIKNGVSTKTTKDGVTVARSIRFADEAHELVNRVITEPATKTDEECGDGTTTTIMLTHALYHLFKDFPGFQHHRNIEDLVERVIQRLESMAIRVEVDDPRLYQVALTSSNQDEKLARLVSELYANNKGSYPDIELKEGVNFEDQIEQTTGRTIRMFYANPWFAKGHQGGVTELTGFTAFVIDRRIDKEDTQKLIDGVNHLVKTHKQHLALPILLIARSFEEAANSTLMQLNAAHPTLVEDGRPWLIPLSTPVGGAIGTSELQDIAVMLNAPMLSDVADLTKLDTHSINGQHGQLELGGNRSILKSTTPKDEDRIEQHARGIEELLEGFSLSDKFSVRARYNERRIRTLRGKLITISVGGETYSEVKERVDRYEDVVKAIRSALENGILPGGGVSLVKAVFGTIKEGLEDKDQSAEFAKRYINSGIANELMRLSTIQHKLLFKDTALYKENGSFHFNDDWLNTPTVMNLATGEIGTPEGLGIYDTAYASITALKGGLQTAKILATTKTLILGEKLSAVKVR</sequence>
<evidence type="ECO:0000256" key="4">
    <source>
        <dbReference type="ARBA" id="ARBA00022840"/>
    </source>
</evidence>
<dbReference type="PDB" id="6TMT">
    <property type="method" value="X-ray"/>
    <property type="resolution" value="4.03 A"/>
    <property type="chains" value="A/B/C/D/E/F/G=1-558"/>
</dbReference>
<dbReference type="RefSeq" id="YP_418179.1">
    <property type="nucleotide sequence ID" value="NC_007623.1"/>
</dbReference>
<dbReference type="EMDB" id="EMD-6494"/>
<dbReference type="GeneID" id="5176674"/>
<keyword evidence="5" id="KW-0143">Chaperone</keyword>
<feature type="binding site" evidence="9">
    <location>
        <position position="505"/>
    </location>
    <ligand>
        <name>ATP</name>
        <dbReference type="ChEBI" id="CHEBI:30616"/>
        <label>2</label>
    </ligand>
</feature>
<dbReference type="GO" id="GO:0046872">
    <property type="term" value="F:metal ion binding"/>
    <property type="evidence" value="ECO:0007669"/>
    <property type="project" value="UniProtKB-KW"/>
</dbReference>
<dbReference type="EMDB" id="EMD-6493"/>
<feature type="binding site" evidence="8">
    <location>
        <position position="86"/>
    </location>
    <ligand>
        <name>Mg(2+)</name>
        <dbReference type="ChEBI" id="CHEBI:18420"/>
        <label>1</label>
    </ligand>
</feature>
<dbReference type="PDBsum" id="6TMU"/>
<keyword evidence="4 8" id="KW-0067">ATP-binding</keyword>
<keyword evidence="8 9" id="KW-0479">Metal-binding</keyword>
<feature type="binding site" evidence="9">
    <location>
        <position position="506"/>
    </location>
    <ligand>
        <name>ATP</name>
        <dbReference type="ChEBI" id="CHEBI:30616"/>
        <label>2</label>
    </ligand>
</feature>
<feature type="binding site" evidence="9 10">
    <location>
        <position position="521"/>
    </location>
    <ligand>
        <name>ADP</name>
        <dbReference type="ChEBI" id="CHEBI:456216"/>
    </ligand>
</feature>
<dbReference type="Gene3D" id="3.30.260.10">
    <property type="entry name" value="TCP-1-like chaperonin intermediate domain"/>
    <property type="match status" value="1"/>
</dbReference>
<feature type="binding site" evidence="9">
    <location>
        <position position="429"/>
    </location>
    <ligand>
        <name>ATP</name>
        <dbReference type="ChEBI" id="CHEBI:30616"/>
        <label>2</label>
    </ligand>
</feature>
<dbReference type="PDBsum" id="6TMW"/>
<feature type="binding site" evidence="8 9">
    <location>
        <position position="32"/>
    </location>
    <ligand>
        <name>ATP</name>
        <dbReference type="ChEBI" id="CHEBI:30616"/>
        <label>1</label>
    </ligand>
</feature>
<feature type="binding site" evidence="9 10">
    <location>
        <position position="90"/>
    </location>
    <ligand>
        <name>ADP</name>
        <dbReference type="ChEBI" id="CHEBI:456216"/>
    </ligand>
</feature>
<feature type="binding site" evidence="9">
    <location>
        <position position="86"/>
    </location>
    <ligand>
        <name>Mg(2+)</name>
        <dbReference type="ChEBI" id="CHEBI:18420"/>
        <label>2</label>
    </ligand>
</feature>
<dbReference type="SUPFAM" id="SSF48592">
    <property type="entry name" value="GroEL equatorial domain-like"/>
    <property type="match status" value="1"/>
</dbReference>
<dbReference type="GO" id="GO:0042802">
    <property type="term" value="F:identical protein binding"/>
    <property type="evidence" value="ECO:0000353"/>
    <property type="project" value="IntAct"/>
</dbReference>
<evidence type="ECO:0007829" key="10">
    <source>
        <dbReference type="PDB" id="6TMW"/>
    </source>
</evidence>
<dbReference type="Proteomes" id="UP000001239">
    <property type="component" value="Segment"/>
</dbReference>
<dbReference type="GO" id="GO:0042026">
    <property type="term" value="P:protein refolding"/>
    <property type="evidence" value="ECO:0007669"/>
    <property type="project" value="InterPro"/>
</dbReference>
<proteinExistence type="evidence at protein level"/>
<dbReference type="InterPro" id="IPR027410">
    <property type="entry name" value="TCP-1-like_intermed_sf"/>
</dbReference>
<dbReference type="PDB" id="6TMX">
    <property type="method" value="EM"/>
    <property type="resolution" value="5.80 A"/>
    <property type="chains" value="A/B/C/D/E/F/G/H/I/J/K/L/M/N=1-558"/>
</dbReference>
<dbReference type="PDB" id="6TMU">
    <property type="method" value="X-ray"/>
    <property type="resolution" value="3.54 A"/>
    <property type="chains" value="A/B/C/D/E/F/G=1-558"/>
</dbReference>
<evidence type="ECO:0007829" key="8">
    <source>
        <dbReference type="PDB" id="6TMT"/>
    </source>
</evidence>
<evidence type="ECO:0000313" key="7">
    <source>
        <dbReference type="Proteomes" id="UP000001239"/>
    </source>
</evidence>
<feature type="binding site" evidence="8 9">
    <location>
        <position position="52"/>
    </location>
    <ligand>
        <name>ATP</name>
        <dbReference type="ChEBI" id="CHEBI:30616"/>
        <label>1</label>
    </ligand>
</feature>
<dbReference type="Gene3D" id="1.10.560.10">
    <property type="entry name" value="GroEL-like equatorial domain"/>
    <property type="match status" value="1"/>
</dbReference>
<feature type="binding site" evidence="9 10">
    <location>
        <position position="506"/>
    </location>
    <ligand>
        <name>ADP</name>
        <dbReference type="ChEBI" id="CHEBI:456216"/>
    </ligand>
</feature>
<dbReference type="OrthoDB" id="5098at10239"/>
<comment type="similarity">
    <text evidence="1">Belongs to the chaperonin (HSP60) family.</text>
</comment>
<dbReference type="GO" id="GO:0005524">
    <property type="term" value="F:ATP binding"/>
    <property type="evidence" value="ECO:0007669"/>
    <property type="project" value="UniProtKB-KW"/>
</dbReference>
<reference evidence="6 7" key="2">
    <citation type="journal article" date="2003" name="Res. Microbiol.">
        <title>Myoviridae bacteriophages of Pseudomonas aeruginosa: a long and complex evolutionary pathway.</title>
        <authorList>
            <person name="Krylov V.N."/>
            <person name="Pleteneva E.A."/>
            <person name="Bourkalsteva M.V."/>
            <person name="Shaburova O.V."/>
            <person name="Volckaert G."/>
            <person name="Sykilinda N.N."/>
            <person name="Kurochkina L.P."/>
            <person name="Mesyanzhinov V.V."/>
        </authorList>
    </citation>
    <scope>NUCLEOTIDE SEQUENCE [LARGE SCALE GENOMIC DNA]</scope>
</reference>
<evidence type="ECO:0000256" key="3">
    <source>
        <dbReference type="ARBA" id="ARBA00022741"/>
    </source>
</evidence>